<dbReference type="InterPro" id="IPR051210">
    <property type="entry name" value="Ub_ligase/GEF_domain"/>
</dbReference>
<evidence type="ECO:0000256" key="1">
    <source>
        <dbReference type="ARBA" id="ARBA00022737"/>
    </source>
</evidence>
<dbReference type="GeneID" id="17260657"/>
<dbReference type="PANTHER" id="PTHR22870:SF360">
    <property type="entry name" value="ULTRAVIOLET-B RECEPTOR UVR8"/>
    <property type="match status" value="1"/>
</dbReference>
<dbReference type="Proteomes" id="UP000013827">
    <property type="component" value="Unassembled WGS sequence"/>
</dbReference>
<evidence type="ECO:0000256" key="2">
    <source>
        <dbReference type="PROSITE-ProRule" id="PRU00235"/>
    </source>
</evidence>
<dbReference type="EnsemblProtists" id="EOD14515">
    <property type="protein sequence ID" value="EOD14515"/>
    <property type="gene ID" value="EMIHUDRAFT_432470"/>
</dbReference>
<name>A0A0D3ITD0_EMIH1</name>
<sequence length="308" mass="31191">MASLSIAPLKPPPEGEPLGCSPSSTMDTLRPPKPAGATACAASAHHAIRIAPDGVLVSGSSALHEEGEVFVAHLGLGEVWGAPVASPTPLNVPGLRATAAAAGSLHSLLLDRDGAVWSCGAGWEGPLGHGDEATVPVPRRISSLAVAVQSIAAGAAHSLAVCSGGQVHAWGWGRHGQLGHGGRSSVLSPRRVEAVSPPTRAIQAAAGCAHSLLLCSDGSVLQCGRAAACAAAGAKQDDDDDEEDEGEDEGEDERLARDVLTPRRVEVAPLRVVRLSASGDGSSAEGEGGRCFRWGVWREGEAGARGGR</sequence>
<dbReference type="KEGG" id="ehx:EMIHUDRAFT_432470"/>
<dbReference type="PANTHER" id="PTHR22870">
    <property type="entry name" value="REGULATOR OF CHROMOSOME CONDENSATION"/>
    <property type="match status" value="1"/>
</dbReference>
<dbReference type="AlphaFoldDB" id="A0A0D3ITD0"/>
<evidence type="ECO:0008006" key="6">
    <source>
        <dbReference type="Google" id="ProtNLM"/>
    </source>
</evidence>
<accession>A0A0D3ITD0</accession>
<dbReference type="eggNOG" id="KOG1426">
    <property type="taxonomic scope" value="Eukaryota"/>
</dbReference>
<dbReference type="Pfam" id="PF00415">
    <property type="entry name" value="RCC1"/>
    <property type="match status" value="2"/>
</dbReference>
<evidence type="ECO:0000256" key="3">
    <source>
        <dbReference type="SAM" id="MobiDB-lite"/>
    </source>
</evidence>
<evidence type="ECO:0000313" key="4">
    <source>
        <dbReference type="EnsemblProtists" id="EOD14515"/>
    </source>
</evidence>
<feature type="repeat" description="RCC1" evidence="2">
    <location>
        <begin position="165"/>
        <end position="217"/>
    </location>
</feature>
<keyword evidence="5" id="KW-1185">Reference proteome</keyword>
<dbReference type="HOGENOM" id="CLU_904414_0_0_1"/>
<keyword evidence="1" id="KW-0677">Repeat</keyword>
<dbReference type="STRING" id="2903.R1DJ71"/>
<feature type="compositionally biased region" description="Acidic residues" evidence="3">
    <location>
        <begin position="237"/>
        <end position="252"/>
    </location>
</feature>
<dbReference type="InterPro" id="IPR009091">
    <property type="entry name" value="RCC1/BLIP-II"/>
</dbReference>
<dbReference type="Gene3D" id="2.130.10.30">
    <property type="entry name" value="Regulator of chromosome condensation 1/beta-lactamase-inhibitor protein II"/>
    <property type="match status" value="1"/>
</dbReference>
<evidence type="ECO:0000313" key="5">
    <source>
        <dbReference type="Proteomes" id="UP000013827"/>
    </source>
</evidence>
<feature type="repeat" description="RCC1" evidence="2">
    <location>
        <begin position="114"/>
        <end position="164"/>
    </location>
</feature>
<dbReference type="RefSeq" id="XP_005766944.1">
    <property type="nucleotide sequence ID" value="XM_005766887.1"/>
</dbReference>
<dbReference type="PROSITE" id="PS00626">
    <property type="entry name" value="RCC1_2"/>
    <property type="match status" value="1"/>
</dbReference>
<dbReference type="PRINTS" id="PR00633">
    <property type="entry name" value="RCCNDNSATION"/>
</dbReference>
<feature type="region of interest" description="Disordered" evidence="3">
    <location>
        <begin position="1"/>
        <end position="37"/>
    </location>
</feature>
<reference evidence="5" key="1">
    <citation type="journal article" date="2013" name="Nature">
        <title>Pan genome of the phytoplankton Emiliania underpins its global distribution.</title>
        <authorList>
            <person name="Read B.A."/>
            <person name="Kegel J."/>
            <person name="Klute M.J."/>
            <person name="Kuo A."/>
            <person name="Lefebvre S.C."/>
            <person name="Maumus F."/>
            <person name="Mayer C."/>
            <person name="Miller J."/>
            <person name="Monier A."/>
            <person name="Salamov A."/>
            <person name="Young J."/>
            <person name="Aguilar M."/>
            <person name="Claverie J.M."/>
            <person name="Frickenhaus S."/>
            <person name="Gonzalez K."/>
            <person name="Herman E.K."/>
            <person name="Lin Y.C."/>
            <person name="Napier J."/>
            <person name="Ogata H."/>
            <person name="Sarno A.F."/>
            <person name="Shmutz J."/>
            <person name="Schroeder D."/>
            <person name="de Vargas C."/>
            <person name="Verret F."/>
            <person name="von Dassow P."/>
            <person name="Valentin K."/>
            <person name="Van de Peer Y."/>
            <person name="Wheeler G."/>
            <person name="Dacks J.B."/>
            <person name="Delwiche C.F."/>
            <person name="Dyhrman S.T."/>
            <person name="Glockner G."/>
            <person name="John U."/>
            <person name="Richards T."/>
            <person name="Worden A.Z."/>
            <person name="Zhang X."/>
            <person name="Grigoriev I.V."/>
            <person name="Allen A.E."/>
            <person name="Bidle K."/>
            <person name="Borodovsky M."/>
            <person name="Bowler C."/>
            <person name="Brownlee C."/>
            <person name="Cock J.M."/>
            <person name="Elias M."/>
            <person name="Gladyshev V.N."/>
            <person name="Groth M."/>
            <person name="Guda C."/>
            <person name="Hadaegh A."/>
            <person name="Iglesias-Rodriguez M.D."/>
            <person name="Jenkins J."/>
            <person name="Jones B.M."/>
            <person name="Lawson T."/>
            <person name="Leese F."/>
            <person name="Lindquist E."/>
            <person name="Lobanov A."/>
            <person name="Lomsadze A."/>
            <person name="Malik S.B."/>
            <person name="Marsh M.E."/>
            <person name="Mackinder L."/>
            <person name="Mock T."/>
            <person name="Mueller-Roeber B."/>
            <person name="Pagarete A."/>
            <person name="Parker M."/>
            <person name="Probert I."/>
            <person name="Quesneville H."/>
            <person name="Raines C."/>
            <person name="Rensing S.A."/>
            <person name="Riano-Pachon D.M."/>
            <person name="Richier S."/>
            <person name="Rokitta S."/>
            <person name="Shiraiwa Y."/>
            <person name="Soanes D.M."/>
            <person name="van der Giezen M."/>
            <person name="Wahlund T.M."/>
            <person name="Williams B."/>
            <person name="Wilson W."/>
            <person name="Wolfe G."/>
            <person name="Wurch L.L."/>
        </authorList>
    </citation>
    <scope>NUCLEOTIDE SEQUENCE</scope>
</reference>
<dbReference type="PaxDb" id="2903-EOD14515"/>
<dbReference type="PROSITE" id="PS50012">
    <property type="entry name" value="RCC1_3"/>
    <property type="match status" value="2"/>
</dbReference>
<organism evidence="4 5">
    <name type="scientific">Emiliania huxleyi (strain CCMP1516)</name>
    <dbReference type="NCBI Taxonomy" id="280463"/>
    <lineage>
        <taxon>Eukaryota</taxon>
        <taxon>Haptista</taxon>
        <taxon>Haptophyta</taxon>
        <taxon>Prymnesiophyceae</taxon>
        <taxon>Isochrysidales</taxon>
        <taxon>Noelaerhabdaceae</taxon>
        <taxon>Emiliania</taxon>
    </lineage>
</organism>
<dbReference type="SUPFAM" id="SSF50985">
    <property type="entry name" value="RCC1/BLIP-II"/>
    <property type="match status" value="1"/>
</dbReference>
<dbReference type="InterPro" id="IPR000408">
    <property type="entry name" value="Reg_chr_condens"/>
</dbReference>
<protein>
    <recommendedName>
        <fullName evidence="6">Regulator of chromosome condensation</fullName>
    </recommendedName>
</protein>
<reference evidence="4" key="2">
    <citation type="submission" date="2024-10" db="UniProtKB">
        <authorList>
            <consortium name="EnsemblProtists"/>
        </authorList>
    </citation>
    <scope>IDENTIFICATION</scope>
</reference>
<proteinExistence type="predicted"/>
<feature type="region of interest" description="Disordered" evidence="3">
    <location>
        <begin position="232"/>
        <end position="260"/>
    </location>
</feature>